<dbReference type="Proteomes" id="UP001596447">
    <property type="component" value="Unassembled WGS sequence"/>
</dbReference>
<reference evidence="4 5" key="1">
    <citation type="journal article" date="2019" name="Int. J. Syst. Evol. Microbiol.">
        <title>The Global Catalogue of Microorganisms (GCM) 10K type strain sequencing project: providing services to taxonomists for standard genome sequencing and annotation.</title>
        <authorList>
            <consortium name="The Broad Institute Genomics Platform"/>
            <consortium name="The Broad Institute Genome Sequencing Center for Infectious Disease"/>
            <person name="Wu L."/>
            <person name="Ma J."/>
        </authorList>
    </citation>
    <scope>NUCLEOTIDE SEQUENCE [LARGE SCALE GENOMIC DNA]</scope>
    <source>
        <strain evidence="4 5">XZGYJ-43</strain>
    </source>
</reference>
<feature type="transmembrane region" description="Helical" evidence="3">
    <location>
        <begin position="140"/>
        <end position="162"/>
    </location>
</feature>
<feature type="transmembrane region" description="Helical" evidence="3">
    <location>
        <begin position="219"/>
        <end position="237"/>
    </location>
</feature>
<dbReference type="NCBIfam" id="TIGR00341">
    <property type="entry name" value="TIGR00341 family protein"/>
    <property type="match status" value="1"/>
</dbReference>
<feature type="coiled-coil region" evidence="1">
    <location>
        <begin position="79"/>
        <end position="106"/>
    </location>
</feature>
<organism evidence="4 5">
    <name type="scientific">Halospeciosus flavus</name>
    <dbReference type="NCBI Taxonomy" id="3032283"/>
    <lineage>
        <taxon>Archaea</taxon>
        <taxon>Methanobacteriati</taxon>
        <taxon>Methanobacteriota</taxon>
        <taxon>Stenosarchaea group</taxon>
        <taxon>Halobacteria</taxon>
        <taxon>Halobacteriales</taxon>
        <taxon>Halobacteriaceae</taxon>
        <taxon>Halospeciosus</taxon>
    </lineage>
</organism>
<feature type="transmembrane region" description="Helical" evidence="3">
    <location>
        <begin position="174"/>
        <end position="199"/>
    </location>
</feature>
<gene>
    <name evidence="4" type="ORF">ACFQJ9_15740</name>
</gene>
<feature type="region of interest" description="Disordered" evidence="2">
    <location>
        <begin position="434"/>
        <end position="464"/>
    </location>
</feature>
<dbReference type="AlphaFoldDB" id="A0ABD5Z6P8"/>
<keyword evidence="1" id="KW-0175">Coiled coil</keyword>
<evidence type="ECO:0000256" key="3">
    <source>
        <dbReference type="SAM" id="Phobius"/>
    </source>
</evidence>
<dbReference type="InterPro" id="IPR005240">
    <property type="entry name" value="DUF389"/>
</dbReference>
<feature type="transmembrane region" description="Helical" evidence="3">
    <location>
        <begin position="114"/>
        <end position="134"/>
    </location>
</feature>
<evidence type="ECO:0000313" key="4">
    <source>
        <dbReference type="EMBL" id="MFC7200841.1"/>
    </source>
</evidence>
<keyword evidence="3" id="KW-1133">Transmembrane helix</keyword>
<dbReference type="PANTHER" id="PTHR20992">
    <property type="entry name" value="AT15442P-RELATED"/>
    <property type="match status" value="1"/>
</dbReference>
<feature type="compositionally biased region" description="Low complexity" evidence="2">
    <location>
        <begin position="451"/>
        <end position="464"/>
    </location>
</feature>
<evidence type="ECO:0000313" key="5">
    <source>
        <dbReference type="Proteomes" id="UP001596447"/>
    </source>
</evidence>
<proteinExistence type="predicted"/>
<dbReference type="Pfam" id="PF04087">
    <property type="entry name" value="DUF389"/>
    <property type="match status" value="1"/>
</dbReference>
<comment type="caution">
    <text evidence="4">The sequence shown here is derived from an EMBL/GenBank/DDBJ whole genome shotgun (WGS) entry which is preliminary data.</text>
</comment>
<keyword evidence="3" id="KW-0812">Transmembrane</keyword>
<sequence length="464" mass="49781">MRLVQVMIPAGKREAVLDTLDEEGIDYVLTDETSGRKYTGVVYFPLPTQAVEEILDALREAGLSEDAYTVVLDAETVVSRRFEELKERYEEEAEDQRIAREEIIARARDLAPRFPTFLVMTIISAVVATAGVLLDSPAVVVGSMVIAPLIGPAMATSVGSVLDDRELFVRGVKLQGIGFGVAVASAAVFAFLVKSLFLVPPGIDVLAIDQVRGRLSPDFLSLAVALGAGVAGALSLASGVSSVLVGVMIAAALVPPTAVVGIGLAWGMPAAVVGSTVLVLVNFLSINLAALATFWYKGYRPEEWFRLSEARTATLKRIAVLAAVLAVLSVFLGYVTYVSYQHAVFENTAKQEVERALATSPYEELELLAIEVEYTRETPFAKPQRVVVTVGRPVENGYPQLAETLLHRVEAETTYDVTVQVRFVELETVAAHSRSSKGSSGSYPTASMAASRTVSTFSSSSRLM</sequence>
<dbReference type="EMBL" id="JBHTAR010000011">
    <property type="protein sequence ID" value="MFC7200841.1"/>
    <property type="molecule type" value="Genomic_DNA"/>
</dbReference>
<evidence type="ECO:0000256" key="1">
    <source>
        <dbReference type="SAM" id="Coils"/>
    </source>
</evidence>
<dbReference type="RefSeq" id="WP_279527606.1">
    <property type="nucleotide sequence ID" value="NZ_CP122312.1"/>
</dbReference>
<evidence type="ECO:0000256" key="2">
    <source>
        <dbReference type="SAM" id="MobiDB-lite"/>
    </source>
</evidence>
<feature type="transmembrane region" description="Helical" evidence="3">
    <location>
        <begin position="244"/>
        <end position="266"/>
    </location>
</feature>
<name>A0ABD5Z6P8_9EURY</name>
<dbReference type="PANTHER" id="PTHR20992:SF9">
    <property type="entry name" value="AT15442P-RELATED"/>
    <property type="match status" value="1"/>
</dbReference>
<protein>
    <submittedName>
        <fullName evidence="4">TIGR00341 family protein</fullName>
    </submittedName>
</protein>
<keyword evidence="5" id="KW-1185">Reference proteome</keyword>
<feature type="transmembrane region" description="Helical" evidence="3">
    <location>
        <begin position="317"/>
        <end position="340"/>
    </location>
</feature>
<accession>A0ABD5Z6P8</accession>
<keyword evidence="3" id="KW-0472">Membrane</keyword>
<feature type="transmembrane region" description="Helical" evidence="3">
    <location>
        <begin position="272"/>
        <end position="296"/>
    </location>
</feature>